<feature type="compositionally biased region" description="Pro residues" evidence="1">
    <location>
        <begin position="120"/>
        <end position="129"/>
    </location>
</feature>
<proteinExistence type="predicted"/>
<accession>A0ABR3FIW9</accession>
<name>A0ABR3FIW9_9AGAR</name>
<dbReference type="EMBL" id="JBAHYK010000318">
    <property type="protein sequence ID" value="KAL0575302.1"/>
    <property type="molecule type" value="Genomic_DNA"/>
</dbReference>
<reference evidence="3 4" key="1">
    <citation type="submission" date="2024-02" db="EMBL/GenBank/DDBJ databases">
        <title>A draft genome for the cacao thread blight pathogen Marasmius crinis-equi.</title>
        <authorList>
            <person name="Cohen S.P."/>
            <person name="Baruah I.K."/>
            <person name="Amoako-Attah I."/>
            <person name="Bukari Y."/>
            <person name="Meinhardt L.W."/>
            <person name="Bailey B.A."/>
        </authorList>
    </citation>
    <scope>NUCLEOTIDE SEQUENCE [LARGE SCALE GENOMIC DNA]</scope>
    <source>
        <strain evidence="3 4">GH-76</strain>
    </source>
</reference>
<keyword evidence="4" id="KW-1185">Reference proteome</keyword>
<feature type="compositionally biased region" description="Acidic residues" evidence="1">
    <location>
        <begin position="46"/>
        <end position="55"/>
    </location>
</feature>
<keyword evidence="2" id="KW-0472">Membrane</keyword>
<organism evidence="3 4">
    <name type="scientific">Marasmius crinis-equi</name>
    <dbReference type="NCBI Taxonomy" id="585013"/>
    <lineage>
        <taxon>Eukaryota</taxon>
        <taxon>Fungi</taxon>
        <taxon>Dikarya</taxon>
        <taxon>Basidiomycota</taxon>
        <taxon>Agaricomycotina</taxon>
        <taxon>Agaricomycetes</taxon>
        <taxon>Agaricomycetidae</taxon>
        <taxon>Agaricales</taxon>
        <taxon>Marasmiineae</taxon>
        <taxon>Marasmiaceae</taxon>
        <taxon>Marasmius</taxon>
    </lineage>
</organism>
<keyword evidence="2" id="KW-0812">Transmembrane</keyword>
<evidence type="ECO:0000313" key="3">
    <source>
        <dbReference type="EMBL" id="KAL0575302.1"/>
    </source>
</evidence>
<feature type="transmembrane region" description="Helical" evidence="2">
    <location>
        <begin position="300"/>
        <end position="323"/>
    </location>
</feature>
<feature type="region of interest" description="Disordered" evidence="1">
    <location>
        <begin position="1"/>
        <end position="218"/>
    </location>
</feature>
<evidence type="ECO:0000256" key="2">
    <source>
        <dbReference type="SAM" id="Phobius"/>
    </source>
</evidence>
<feature type="region of interest" description="Disordered" evidence="1">
    <location>
        <begin position="333"/>
        <end position="376"/>
    </location>
</feature>
<feature type="compositionally biased region" description="Polar residues" evidence="1">
    <location>
        <begin position="170"/>
        <end position="185"/>
    </location>
</feature>
<dbReference type="Proteomes" id="UP001465976">
    <property type="component" value="Unassembled WGS sequence"/>
</dbReference>
<feature type="compositionally biased region" description="Low complexity" evidence="1">
    <location>
        <begin position="130"/>
        <end position="147"/>
    </location>
</feature>
<feature type="compositionally biased region" description="Low complexity" evidence="1">
    <location>
        <begin position="352"/>
        <end position="367"/>
    </location>
</feature>
<feature type="non-terminal residue" evidence="3">
    <location>
        <position position="376"/>
    </location>
</feature>
<gene>
    <name evidence="3" type="ORF">V5O48_006679</name>
</gene>
<sequence length="376" mass="40898">MAPPLAGRPPFATDEPDSIYETPSPQRRYRQPKPSNPNDRTSAYDTYDDYLDYGDSDPASHPEAGADLKSPSPRTENKHALLAAAAGVKSHTPSPPPQYIAAPKPGYVASVASFSIPSPAGTPQPPPLRQPQHPVSNPFEPQRQPQSPRQPQPQPRQQQQNPFEPPRQYPAQSYQPHPNQYQNQFPHPHAPPPPQVRQHIPRYGSSTPIPSTPHPLQPPITPITPVFVRPSSAANGDVKFSQKPIMRSTKEDTFLPSRGNRGDDFWKRFSMVAHEQENPAGKKKSKWLRETQAGASRMSWCVWIIGLAILLVVGGAIGLGWWISHNNKESTQPGVLGGSADETAGPVPSKVASQTGAASSGSKSGISPTFTVARRA</sequence>
<evidence type="ECO:0000256" key="1">
    <source>
        <dbReference type="SAM" id="MobiDB-lite"/>
    </source>
</evidence>
<protein>
    <submittedName>
        <fullName evidence="3">Uncharacterized protein</fullName>
    </submittedName>
</protein>
<evidence type="ECO:0000313" key="4">
    <source>
        <dbReference type="Proteomes" id="UP001465976"/>
    </source>
</evidence>
<comment type="caution">
    <text evidence="3">The sequence shown here is derived from an EMBL/GenBank/DDBJ whole genome shotgun (WGS) entry which is preliminary data.</text>
</comment>
<keyword evidence="2" id="KW-1133">Transmembrane helix</keyword>